<dbReference type="SUPFAM" id="SSF53474">
    <property type="entry name" value="alpha/beta-Hydrolases"/>
    <property type="match status" value="1"/>
</dbReference>
<keyword evidence="3" id="KW-0378">Hydrolase</keyword>
<gene>
    <name evidence="3" type="ORF">H3V53_32820</name>
</gene>
<dbReference type="GO" id="GO:0016787">
    <property type="term" value="F:hydrolase activity"/>
    <property type="evidence" value="ECO:0007669"/>
    <property type="project" value="UniProtKB-KW"/>
</dbReference>
<sequence length="196" mass="21441">MFVDIEGWSRCNPRDRRIAAVLERCEMATLLPDLLTPGEQRRDTLTVANSFDLPLLVRRLIGTLEWLRGQPEVAGLPVGIFGVGMGAVVAFGAAARIPDVRAIVSHAGTMDNGGYLPTSILTPTLMTVPDGDTASLNLVRKAEKKMICAHRIERIPAIARSPGGLDETDVLANLIVPWFKLRLVEGNRRDVVVPRR</sequence>
<reference evidence="3 4" key="1">
    <citation type="journal article" date="2022" name="Arch. Microbiol.">
        <title>Paraburkholderia bengalensis sp. nov. isolated from roots of Oryza sativa, IR64.</title>
        <authorList>
            <person name="Nag P."/>
            <person name="Mondal N."/>
            <person name="Sarkar J."/>
            <person name="Das S."/>
        </authorList>
    </citation>
    <scope>NUCLEOTIDE SEQUENCE [LARGE SCALE GENOMIC DNA]</scope>
    <source>
        <strain evidence="3 4">IR64_4_BI</strain>
    </source>
</reference>
<dbReference type="InterPro" id="IPR014940">
    <property type="entry name" value="BAAT_C"/>
</dbReference>
<organism evidence="3 4">
    <name type="scientific">Paraburkholderia bengalensis</name>
    <dbReference type="NCBI Taxonomy" id="2747562"/>
    <lineage>
        <taxon>Bacteria</taxon>
        <taxon>Pseudomonadati</taxon>
        <taxon>Pseudomonadota</taxon>
        <taxon>Betaproteobacteria</taxon>
        <taxon>Burkholderiales</taxon>
        <taxon>Burkholderiaceae</taxon>
        <taxon>Paraburkholderia</taxon>
    </lineage>
</organism>
<dbReference type="Pfam" id="PF08840">
    <property type="entry name" value="BAAT_C"/>
    <property type="match status" value="1"/>
</dbReference>
<dbReference type="Proteomes" id="UP001386437">
    <property type="component" value="Unassembled WGS sequence"/>
</dbReference>
<feature type="domain" description="BAAT/Acyl-CoA thioester hydrolase C-terminal" evidence="2">
    <location>
        <begin position="64"/>
        <end position="110"/>
    </location>
</feature>
<evidence type="ECO:0000313" key="3">
    <source>
        <dbReference type="EMBL" id="MEI6001771.1"/>
    </source>
</evidence>
<protein>
    <submittedName>
        <fullName evidence="3">Alpha/beta hydrolase</fullName>
    </submittedName>
</protein>
<keyword evidence="1" id="KW-0812">Transmembrane</keyword>
<comment type="caution">
    <text evidence="3">The sequence shown here is derived from an EMBL/GenBank/DDBJ whole genome shotgun (WGS) entry which is preliminary data.</text>
</comment>
<dbReference type="EMBL" id="JACFYJ010000084">
    <property type="protein sequence ID" value="MEI6001771.1"/>
    <property type="molecule type" value="Genomic_DNA"/>
</dbReference>
<keyword evidence="1" id="KW-0472">Membrane</keyword>
<evidence type="ECO:0000313" key="4">
    <source>
        <dbReference type="Proteomes" id="UP001386437"/>
    </source>
</evidence>
<dbReference type="InterPro" id="IPR029058">
    <property type="entry name" value="AB_hydrolase_fold"/>
</dbReference>
<proteinExistence type="predicted"/>
<feature type="transmembrane region" description="Helical" evidence="1">
    <location>
        <begin position="74"/>
        <end position="95"/>
    </location>
</feature>
<accession>A0ABU8J1U4</accession>
<evidence type="ECO:0000259" key="2">
    <source>
        <dbReference type="Pfam" id="PF08840"/>
    </source>
</evidence>
<evidence type="ECO:0000256" key="1">
    <source>
        <dbReference type="SAM" id="Phobius"/>
    </source>
</evidence>
<name>A0ABU8J1U4_9BURK</name>
<keyword evidence="1" id="KW-1133">Transmembrane helix</keyword>
<keyword evidence="4" id="KW-1185">Reference proteome</keyword>
<dbReference type="Gene3D" id="3.40.50.1820">
    <property type="entry name" value="alpha/beta hydrolase"/>
    <property type="match status" value="1"/>
</dbReference>